<keyword evidence="3" id="KW-1185">Reference proteome</keyword>
<dbReference type="EMBL" id="KQ976818">
    <property type="protein sequence ID" value="KYN08044.1"/>
    <property type="molecule type" value="Genomic_DNA"/>
</dbReference>
<proteinExistence type="predicted"/>
<evidence type="ECO:0000313" key="3">
    <source>
        <dbReference type="Proteomes" id="UP000078542"/>
    </source>
</evidence>
<feature type="chain" id="PRO_5008270307" evidence="1">
    <location>
        <begin position="17"/>
        <end position="46"/>
    </location>
</feature>
<organism evidence="2 3">
    <name type="scientific">Cyphomyrmex costatus</name>
    <dbReference type="NCBI Taxonomy" id="456900"/>
    <lineage>
        <taxon>Eukaryota</taxon>
        <taxon>Metazoa</taxon>
        <taxon>Ecdysozoa</taxon>
        <taxon>Arthropoda</taxon>
        <taxon>Hexapoda</taxon>
        <taxon>Insecta</taxon>
        <taxon>Pterygota</taxon>
        <taxon>Neoptera</taxon>
        <taxon>Endopterygota</taxon>
        <taxon>Hymenoptera</taxon>
        <taxon>Apocrita</taxon>
        <taxon>Aculeata</taxon>
        <taxon>Formicoidea</taxon>
        <taxon>Formicidae</taxon>
        <taxon>Myrmicinae</taxon>
        <taxon>Cyphomyrmex</taxon>
    </lineage>
</organism>
<name>A0A195D6J4_9HYME</name>
<accession>A0A195D6J4</accession>
<dbReference type="AlphaFoldDB" id="A0A195D6J4"/>
<feature type="signal peptide" evidence="1">
    <location>
        <begin position="1"/>
        <end position="16"/>
    </location>
</feature>
<sequence>MKWGLLWFRRWPVVTSSSVLRGHRLGPSGGAFSDTTLHFLTTNLVS</sequence>
<keyword evidence="1" id="KW-0732">Signal</keyword>
<dbReference type="Proteomes" id="UP000078542">
    <property type="component" value="Unassembled WGS sequence"/>
</dbReference>
<evidence type="ECO:0000256" key="1">
    <source>
        <dbReference type="SAM" id="SignalP"/>
    </source>
</evidence>
<protein>
    <submittedName>
        <fullName evidence="2">Uncharacterized protein</fullName>
    </submittedName>
</protein>
<gene>
    <name evidence="2" type="ORF">ALC62_00889</name>
</gene>
<evidence type="ECO:0000313" key="2">
    <source>
        <dbReference type="EMBL" id="KYN08044.1"/>
    </source>
</evidence>
<reference evidence="2 3" key="1">
    <citation type="submission" date="2016-03" db="EMBL/GenBank/DDBJ databases">
        <title>Cyphomyrmex costatus WGS genome.</title>
        <authorList>
            <person name="Nygaard S."/>
            <person name="Hu H."/>
            <person name="Boomsma J."/>
            <person name="Zhang G."/>
        </authorList>
    </citation>
    <scope>NUCLEOTIDE SEQUENCE [LARGE SCALE GENOMIC DNA]</scope>
    <source>
        <strain evidence="2">MS0001</strain>
        <tissue evidence="2">Whole body</tissue>
    </source>
</reference>